<name>A0AAN9AKH5_9CAEN</name>
<comment type="caution">
    <text evidence="1">The sequence shown here is derived from an EMBL/GenBank/DDBJ whole genome shotgun (WGS) entry which is preliminary data.</text>
</comment>
<sequence>MFNKDTAPLKIPCKYRLADFTCGDYQVKVTPGSTVTVHGGFTPGTAWVKVINLVTMETVKVRTSLDLLEKSEAGTDNAWKIQEGSTELLDFAGYDAGVARLEKHGVFKVEFAFDSVEVSCIAEEFVSPGLPETLCGDGLSPGELEAAANSTFGTTNHREQVKYLQYAVLNDTTVTQSKACEALPSHFQSCDSKVDALYTCYSVFNFKSTVLCYGSKGKPVQDFFDDCLKYKCDGDSTDAVSMLYCLM</sequence>
<proteinExistence type="predicted"/>
<organism evidence="1 2">
    <name type="scientific">Littorina saxatilis</name>
    <dbReference type="NCBI Taxonomy" id="31220"/>
    <lineage>
        <taxon>Eukaryota</taxon>
        <taxon>Metazoa</taxon>
        <taxon>Spiralia</taxon>
        <taxon>Lophotrochozoa</taxon>
        <taxon>Mollusca</taxon>
        <taxon>Gastropoda</taxon>
        <taxon>Caenogastropoda</taxon>
        <taxon>Littorinimorpha</taxon>
        <taxon>Littorinoidea</taxon>
        <taxon>Littorinidae</taxon>
        <taxon>Littorina</taxon>
    </lineage>
</organism>
<gene>
    <name evidence="1" type="ORF">V1264_022503</name>
</gene>
<evidence type="ECO:0000313" key="1">
    <source>
        <dbReference type="EMBL" id="KAK7088598.1"/>
    </source>
</evidence>
<evidence type="ECO:0000313" key="2">
    <source>
        <dbReference type="Proteomes" id="UP001374579"/>
    </source>
</evidence>
<accession>A0AAN9AKH5</accession>
<dbReference type="Proteomes" id="UP001374579">
    <property type="component" value="Unassembled WGS sequence"/>
</dbReference>
<keyword evidence="2" id="KW-1185">Reference proteome</keyword>
<dbReference type="EMBL" id="JBAMIC010004070">
    <property type="protein sequence ID" value="KAK7088598.1"/>
    <property type="molecule type" value="Genomic_DNA"/>
</dbReference>
<dbReference type="AlphaFoldDB" id="A0AAN9AKH5"/>
<reference evidence="1 2" key="1">
    <citation type="submission" date="2024-02" db="EMBL/GenBank/DDBJ databases">
        <title>Chromosome-scale genome assembly of the rough periwinkle Littorina saxatilis.</title>
        <authorList>
            <person name="De Jode A."/>
            <person name="Faria R."/>
            <person name="Formenti G."/>
            <person name="Sims Y."/>
            <person name="Smith T.P."/>
            <person name="Tracey A."/>
            <person name="Wood J.M.D."/>
            <person name="Zagrodzka Z.B."/>
            <person name="Johannesson K."/>
            <person name="Butlin R.K."/>
            <person name="Leder E.H."/>
        </authorList>
    </citation>
    <scope>NUCLEOTIDE SEQUENCE [LARGE SCALE GENOMIC DNA]</scope>
    <source>
        <strain evidence="1">Snail1</strain>
        <tissue evidence="1">Muscle</tissue>
    </source>
</reference>
<protein>
    <submittedName>
        <fullName evidence="1">Uncharacterized protein</fullName>
    </submittedName>
</protein>